<dbReference type="Proteomes" id="UP001404845">
    <property type="component" value="Unassembled WGS sequence"/>
</dbReference>
<dbReference type="Pfam" id="PF09694">
    <property type="entry name" value="Gcw_chp"/>
    <property type="match status" value="1"/>
</dbReference>
<keyword evidence="1" id="KW-0732">Signal</keyword>
<dbReference type="InterPro" id="IPR010239">
    <property type="entry name" value="CHP02001"/>
</dbReference>
<dbReference type="EMBL" id="JAQYXL010000001">
    <property type="protein sequence ID" value="MEN3230184.1"/>
    <property type="molecule type" value="Genomic_DNA"/>
</dbReference>
<protein>
    <recommendedName>
        <fullName evidence="4">Porin</fullName>
    </recommendedName>
</protein>
<name>A0ABU9ZGY2_9HYPH</name>
<organism evidence="2 3">
    <name type="scientific">Methylorubrum rhodesianum</name>
    <dbReference type="NCBI Taxonomy" id="29427"/>
    <lineage>
        <taxon>Bacteria</taxon>
        <taxon>Pseudomonadati</taxon>
        <taxon>Pseudomonadota</taxon>
        <taxon>Alphaproteobacteria</taxon>
        <taxon>Hyphomicrobiales</taxon>
        <taxon>Methylobacteriaceae</taxon>
        <taxon>Methylorubrum</taxon>
    </lineage>
</organism>
<evidence type="ECO:0000313" key="2">
    <source>
        <dbReference type="EMBL" id="MEN3230184.1"/>
    </source>
</evidence>
<proteinExistence type="predicted"/>
<comment type="caution">
    <text evidence="2">The sequence shown here is derived from an EMBL/GenBank/DDBJ whole genome shotgun (WGS) entry which is preliminary data.</text>
</comment>
<evidence type="ECO:0000256" key="1">
    <source>
        <dbReference type="SAM" id="SignalP"/>
    </source>
</evidence>
<feature type="signal peptide" evidence="1">
    <location>
        <begin position="1"/>
        <end position="24"/>
    </location>
</feature>
<accession>A0ABU9ZGY2</accession>
<feature type="chain" id="PRO_5046946444" description="Porin" evidence="1">
    <location>
        <begin position="25"/>
        <end position="326"/>
    </location>
</feature>
<keyword evidence="3" id="KW-1185">Reference proteome</keyword>
<evidence type="ECO:0000313" key="3">
    <source>
        <dbReference type="Proteomes" id="UP001404845"/>
    </source>
</evidence>
<gene>
    <name evidence="2" type="ORF">PUR21_21490</name>
</gene>
<reference evidence="2 3" key="1">
    <citation type="journal article" date="2023" name="PLoS ONE">
        <title>Complete genome assembly of Hawai'i environmental nontuberculous mycobacteria reveals unexpected co-isolation with methylobacteria.</title>
        <authorList>
            <person name="Hendrix J."/>
            <person name="Epperson L.E."/>
            <person name="Tong E.I."/>
            <person name="Chan Y.L."/>
            <person name="Hasan N.A."/>
            <person name="Dawrs S.N."/>
            <person name="Norton G.J."/>
            <person name="Virdi R."/>
            <person name="Crooks J.L."/>
            <person name="Chan E.D."/>
            <person name="Honda J.R."/>
            <person name="Strong M."/>
        </authorList>
    </citation>
    <scope>NUCLEOTIDE SEQUENCE [LARGE SCALE GENOMIC DNA]</scope>
    <source>
        <strain evidence="2 3">NJH_HI01</strain>
    </source>
</reference>
<sequence>MSKINLRALLLSGALALSGPPGLAADRLSAPKQMPLEAKAADPLIGFSFYSQYATDYNFRGVSQSNRQGSFQTFFEAQFFNNFAYTGLYTWQVRLPTRPDFEFDLTAGIRPVFDKLSLDLGVVYYFYPNEQRLINPTNGAFLTTANSDFIEYAGKALYQITPELIVGANIIHAPSFFGQHATATYTSGTIAYTLPASWFSFLPEAYAGGFSISAEGGHYFIGAAKTSATGFDASIGRFAAVDLPSYNYGNIGISYNYKNILIDFRYHTTDLTPTQCFTFTGDYRGYFNGGRSGWCGDAIIGAIRWQASTSAPGIYAEPSGLFGFFK</sequence>
<evidence type="ECO:0008006" key="4">
    <source>
        <dbReference type="Google" id="ProtNLM"/>
    </source>
</evidence>
<dbReference type="RefSeq" id="WP_345971612.1">
    <property type="nucleotide sequence ID" value="NZ_JAQYXL010000001.1"/>
</dbReference>